<reference evidence="1" key="1">
    <citation type="journal article" date="2015" name="Nature">
        <title>Complex archaea that bridge the gap between prokaryotes and eukaryotes.</title>
        <authorList>
            <person name="Spang A."/>
            <person name="Saw J.H."/>
            <person name="Jorgensen S.L."/>
            <person name="Zaremba-Niedzwiedzka K."/>
            <person name="Martijn J."/>
            <person name="Lind A.E."/>
            <person name="van Eijk R."/>
            <person name="Schleper C."/>
            <person name="Guy L."/>
            <person name="Ettema T.J."/>
        </authorList>
    </citation>
    <scope>NUCLEOTIDE SEQUENCE</scope>
</reference>
<evidence type="ECO:0008006" key="2">
    <source>
        <dbReference type="Google" id="ProtNLM"/>
    </source>
</evidence>
<accession>A0A0F9QDE4</accession>
<comment type="caution">
    <text evidence="1">The sequence shown here is derived from an EMBL/GenBank/DDBJ whole genome shotgun (WGS) entry which is preliminary data.</text>
</comment>
<evidence type="ECO:0000313" key="1">
    <source>
        <dbReference type="EMBL" id="KKN11241.1"/>
    </source>
</evidence>
<dbReference type="AlphaFoldDB" id="A0A0F9QDE4"/>
<proteinExistence type="predicted"/>
<name>A0A0F9QDE4_9ZZZZ</name>
<protein>
    <recommendedName>
        <fullName evidence="2">N4-gp56 family major capsid protein</fullName>
    </recommendedName>
</protein>
<sequence>MAEIVTTTAQLDSEIEFYYDRVLLENARAMFLFGLFGVRKNIPKSSSMTMKFRRAGTLSAATVPITEGQEPDADLLSKTDILVTLSQYGAVVHITDLCDLTVINSPFTIAAEEQSIQMFTTIDNLTRDVLLAGASITTCSNGDGPVTLLNEQDIDSVVNTLVGNNATKITSLIMAGRGEATQPVAPSYWAIGHTDLRLTLKNVSGFVHTKNYSNQGTVHQAEYGATDEVRWLLSTEADDLGTGQSGAHYEVPIIAKGAYATINLGAGNAKNIRKPFGHNDALDLRASSGWKLIYGSRILNDLFIHVLRCTAIPA</sequence>
<organism evidence="1">
    <name type="scientific">marine sediment metagenome</name>
    <dbReference type="NCBI Taxonomy" id="412755"/>
    <lineage>
        <taxon>unclassified sequences</taxon>
        <taxon>metagenomes</taxon>
        <taxon>ecological metagenomes</taxon>
    </lineage>
</organism>
<dbReference type="EMBL" id="LAZR01004158">
    <property type="protein sequence ID" value="KKN11241.1"/>
    <property type="molecule type" value="Genomic_DNA"/>
</dbReference>
<dbReference type="NCBIfam" id="TIGR04387">
    <property type="entry name" value="capsid_maj_N4"/>
    <property type="match status" value="1"/>
</dbReference>
<gene>
    <name evidence="1" type="ORF">LCGC14_1028530</name>
</gene>